<feature type="domain" description="C2" evidence="1">
    <location>
        <begin position="117"/>
        <end position="246"/>
    </location>
</feature>
<dbReference type="InterPro" id="IPR010734">
    <property type="entry name" value="Copine_C"/>
</dbReference>
<dbReference type="PANTHER" id="PTHR10857">
    <property type="entry name" value="COPINE"/>
    <property type="match status" value="1"/>
</dbReference>
<protein>
    <recommendedName>
        <fullName evidence="1">C2 domain-containing protein</fullName>
    </recommendedName>
</protein>
<accession>A0A8S1WWB1</accession>
<dbReference type="FunFam" id="2.60.40.150:FF:000405">
    <property type="entry name" value="Uncharacterized protein"/>
    <property type="match status" value="1"/>
</dbReference>
<dbReference type="Pfam" id="PF00168">
    <property type="entry name" value="C2"/>
    <property type="match status" value="2"/>
</dbReference>
<dbReference type="PROSITE" id="PS50004">
    <property type="entry name" value="C2"/>
    <property type="match status" value="2"/>
</dbReference>
<proteinExistence type="predicted"/>
<dbReference type="Pfam" id="PF07002">
    <property type="entry name" value="Copine"/>
    <property type="match status" value="1"/>
</dbReference>
<gene>
    <name evidence="2" type="ORF">POCTA_138.1.T0960147</name>
</gene>
<comment type="caution">
    <text evidence="2">The sequence shown here is derived from an EMBL/GenBank/DDBJ whole genome shotgun (WGS) entry which is preliminary data.</text>
</comment>
<dbReference type="InterPro" id="IPR045052">
    <property type="entry name" value="Copine"/>
</dbReference>
<name>A0A8S1WWB1_PAROT</name>
<dbReference type="Proteomes" id="UP000683925">
    <property type="component" value="Unassembled WGS sequence"/>
</dbReference>
<feature type="domain" description="C2" evidence="1">
    <location>
        <begin position="1"/>
        <end position="114"/>
    </location>
</feature>
<dbReference type="FunFam" id="2.60.40.150:FF:000309">
    <property type="entry name" value="Uncharacterized protein"/>
    <property type="match status" value="1"/>
</dbReference>
<dbReference type="GO" id="GO:0005886">
    <property type="term" value="C:plasma membrane"/>
    <property type="evidence" value="ECO:0007669"/>
    <property type="project" value="TreeGrafter"/>
</dbReference>
<dbReference type="OrthoDB" id="5855668at2759"/>
<dbReference type="AlphaFoldDB" id="A0A8S1WWB1"/>
<dbReference type="GO" id="GO:0005544">
    <property type="term" value="F:calcium-dependent phospholipid binding"/>
    <property type="evidence" value="ECO:0007669"/>
    <property type="project" value="InterPro"/>
</dbReference>
<evidence type="ECO:0000313" key="3">
    <source>
        <dbReference type="Proteomes" id="UP000683925"/>
    </source>
</evidence>
<evidence type="ECO:0000313" key="2">
    <source>
        <dbReference type="EMBL" id="CAD8190066.1"/>
    </source>
</evidence>
<dbReference type="InterPro" id="IPR000008">
    <property type="entry name" value="C2_dom"/>
</dbReference>
<evidence type="ECO:0000259" key="1">
    <source>
        <dbReference type="PROSITE" id="PS50004"/>
    </source>
</evidence>
<dbReference type="GO" id="GO:0071277">
    <property type="term" value="P:cellular response to calcium ion"/>
    <property type="evidence" value="ECO:0007669"/>
    <property type="project" value="TreeGrafter"/>
</dbReference>
<dbReference type="SMART" id="SM00239">
    <property type="entry name" value="C2"/>
    <property type="match status" value="2"/>
</dbReference>
<dbReference type="OMA" id="ERMHIEL"/>
<reference evidence="2" key="1">
    <citation type="submission" date="2021-01" db="EMBL/GenBank/DDBJ databases">
        <authorList>
            <consortium name="Genoscope - CEA"/>
            <person name="William W."/>
        </authorList>
    </citation>
    <scope>NUCLEOTIDE SEQUENCE</scope>
</reference>
<keyword evidence="3" id="KW-1185">Reference proteome</keyword>
<organism evidence="2 3">
    <name type="scientific">Paramecium octaurelia</name>
    <dbReference type="NCBI Taxonomy" id="43137"/>
    <lineage>
        <taxon>Eukaryota</taxon>
        <taxon>Sar</taxon>
        <taxon>Alveolata</taxon>
        <taxon>Ciliophora</taxon>
        <taxon>Intramacronucleata</taxon>
        <taxon>Oligohymenophorea</taxon>
        <taxon>Peniculida</taxon>
        <taxon>Parameciidae</taxon>
        <taxon>Paramecium</taxon>
    </lineage>
</organism>
<dbReference type="EMBL" id="CAJJDP010000095">
    <property type="protein sequence ID" value="CAD8190066.1"/>
    <property type="molecule type" value="Genomic_DNA"/>
</dbReference>
<sequence>MQQTYNPDERMHIELFLAARQLPNLEFFSKSDPYLELYYSLAGQQEQFLGRTETADCNLDPNWEKTFDVEYWPDLTQMLRFQIFDQDRMGREFMGETQVTIKDILQYKNSLIQLQIKRYDKAAGSLICKAVLFKESNHSVQWQFCGINLKNMDGIFGKTDPFLKFYLFSEGVWCQIHQTEYIKDDLNPKWKEFEVSLQRLCFNDENKKFKIECLDRHEKGKNNQIVGSFETTIDEIFNKNVDSFQLIQPKGGSAGTIKILNKKRIYRANFDDYIKQGTKFNVIIGIDYSSNNGVPSFPDSLHTYIEKNNIYLKALNDIAKVVEIYDIKKLIALYGIGAEPHFSNYNCNSYQTLFPLTGDFQNPQVIGCQEAVNAYQSKLRDIVVKGDLQLEDFIKYVQTVAEHNAGKLIYTIAVIIGQEQITDLQVVQNLILSGQKLPYSLMYVGVGEDEFKDIKQINDLINQQNPPIRNNFTFYQYQKELPSSLLKKHLLNDLPKQVVSYHQ</sequence>
<dbReference type="PANTHER" id="PTHR10857:SF106">
    <property type="entry name" value="C2 DOMAIN-CONTAINING PROTEIN"/>
    <property type="match status" value="1"/>
</dbReference>
<dbReference type="CDD" id="cd04047">
    <property type="entry name" value="C2B_Copine"/>
    <property type="match status" value="1"/>
</dbReference>
<dbReference type="InterPro" id="IPR037768">
    <property type="entry name" value="C2B_Copine"/>
</dbReference>